<dbReference type="InterPro" id="IPR035965">
    <property type="entry name" value="PAS-like_dom_sf"/>
</dbReference>
<feature type="domain" description="PAS" evidence="2">
    <location>
        <begin position="267"/>
        <end position="335"/>
    </location>
</feature>
<feature type="region of interest" description="Disordered" evidence="1">
    <location>
        <begin position="675"/>
        <end position="709"/>
    </location>
</feature>
<dbReference type="EMBL" id="JANBPT010000115">
    <property type="protein sequence ID" value="KAJ1927498.1"/>
    <property type="molecule type" value="Genomic_DNA"/>
</dbReference>
<evidence type="ECO:0000313" key="4">
    <source>
        <dbReference type="Proteomes" id="UP001150569"/>
    </source>
</evidence>
<evidence type="ECO:0000256" key="1">
    <source>
        <dbReference type="SAM" id="MobiDB-lite"/>
    </source>
</evidence>
<protein>
    <recommendedName>
        <fullName evidence="2">PAS domain-containing protein</fullName>
    </recommendedName>
</protein>
<proteinExistence type="predicted"/>
<feature type="compositionally biased region" description="Polar residues" evidence="1">
    <location>
        <begin position="675"/>
        <end position="684"/>
    </location>
</feature>
<keyword evidence="4" id="KW-1185">Reference proteome</keyword>
<gene>
    <name evidence="3" type="ORF">IWQ60_002885</name>
</gene>
<feature type="compositionally biased region" description="Low complexity" evidence="1">
    <location>
        <begin position="38"/>
        <end position="49"/>
    </location>
</feature>
<evidence type="ECO:0000259" key="2">
    <source>
        <dbReference type="SMART" id="SM00091"/>
    </source>
</evidence>
<feature type="region of interest" description="Disordered" evidence="1">
    <location>
        <begin position="587"/>
        <end position="610"/>
    </location>
</feature>
<accession>A0A9W8AH84</accession>
<sequence length="798" mass="84478">MGKTATCVDVQHKKRGRPKLKDQRKALAETAYNPSGATTSILAAPTTPITPRPREGMVPHLGQFSVSAATTRESSYRHHSNGYAPEAQPVYGPITTRPAPIAPAGTPPASTAIYYHHRAGGHLSEHESHSFHPVAVTARPTSPPPAYSGRAPAQLDSLFDNTARPPTGGNAYHGYAQASSTYSPSYFAVSTSASPALLSPSALSSSSSVRHRPYPAPSSLSAAPLPSGGIRLPPLKLHLPRATPLPPITLERIQAPPSPCTLPVSERSPRALPLSYMANEAVVLLAMDYTCLRTTGNCEQVLGLSEAEVLERPLTEFLYTDDVQRFLRLRQQLLDQLVLSGPASFAAPLHHTPAALQSRALAVPPTPVTAPHIADLLQPASPAAGDSCAVDAVPYFGSSAHSAPRPASMVVTPTSLTSSETTLVGDQAAGGGYFSPQAPTAGCAGIKSTTAQLNAASLHTPDFYRRPLPSLMVMAKRSFSVQDRMYFRHPVSGYTLFNVRLHLGGGLGAERNRSETYHQLYLVCHISPFEFDSLLEPKQAGTYDPLKALAGAPVSHSLNHLVHTTSVMNQTHSHHTAVHQMAQLNMGSAASPHTGPREPPTGDASGPSYLSAHHADQHLLSPSPQNVAAPVEPLRSAAATSTAPFWSAYARTSGAPIPATEDAIDGPLLPLRSPRTTAAWSPNDTTPAHHHHHHPVPAPAPPLTSPHSPSYRTVPMTVDTTRPPTGKLPYIAPATTSAAPVQFRPLPSLAPPPDRGRLETAAPTVAFLLNHPAHLPSSSAGSAYRYGSPMNYHDHSAI</sequence>
<feature type="region of interest" description="Disordered" evidence="1">
    <location>
        <begin position="1"/>
        <end position="26"/>
    </location>
</feature>
<dbReference type="OrthoDB" id="1555531at2759"/>
<reference evidence="3" key="1">
    <citation type="submission" date="2022-07" db="EMBL/GenBank/DDBJ databases">
        <title>Phylogenomic reconstructions and comparative analyses of Kickxellomycotina fungi.</title>
        <authorList>
            <person name="Reynolds N.K."/>
            <person name="Stajich J.E."/>
            <person name="Barry K."/>
            <person name="Grigoriev I.V."/>
            <person name="Crous P."/>
            <person name="Smith M.E."/>
        </authorList>
    </citation>
    <scope>NUCLEOTIDE SEQUENCE</scope>
    <source>
        <strain evidence="3">RSA 861</strain>
    </source>
</reference>
<organism evidence="3 4">
    <name type="scientific">Tieghemiomyces parasiticus</name>
    <dbReference type="NCBI Taxonomy" id="78921"/>
    <lineage>
        <taxon>Eukaryota</taxon>
        <taxon>Fungi</taxon>
        <taxon>Fungi incertae sedis</taxon>
        <taxon>Zoopagomycota</taxon>
        <taxon>Kickxellomycotina</taxon>
        <taxon>Dimargaritomycetes</taxon>
        <taxon>Dimargaritales</taxon>
        <taxon>Dimargaritaceae</taxon>
        <taxon>Tieghemiomyces</taxon>
    </lineage>
</organism>
<comment type="caution">
    <text evidence="3">The sequence shown here is derived from an EMBL/GenBank/DDBJ whole genome shotgun (WGS) entry which is preliminary data.</text>
</comment>
<feature type="region of interest" description="Disordered" evidence="1">
    <location>
        <begin position="200"/>
        <end position="225"/>
    </location>
</feature>
<dbReference type="SUPFAM" id="SSF55785">
    <property type="entry name" value="PYP-like sensor domain (PAS domain)"/>
    <property type="match status" value="1"/>
</dbReference>
<name>A0A9W8AH84_9FUNG</name>
<dbReference type="AlphaFoldDB" id="A0A9W8AH84"/>
<dbReference type="SMART" id="SM00091">
    <property type="entry name" value="PAS"/>
    <property type="match status" value="1"/>
</dbReference>
<dbReference type="InterPro" id="IPR000014">
    <property type="entry name" value="PAS"/>
</dbReference>
<evidence type="ECO:0000313" key="3">
    <source>
        <dbReference type="EMBL" id="KAJ1927498.1"/>
    </source>
</evidence>
<feature type="region of interest" description="Disordered" evidence="1">
    <location>
        <begin position="38"/>
        <end position="57"/>
    </location>
</feature>
<dbReference type="Proteomes" id="UP001150569">
    <property type="component" value="Unassembled WGS sequence"/>
</dbReference>